<keyword evidence="5" id="KW-0234">DNA repair</keyword>
<evidence type="ECO:0000259" key="6">
    <source>
        <dbReference type="PROSITE" id="PS50151"/>
    </source>
</evidence>
<dbReference type="InterPro" id="IPR001943">
    <property type="entry name" value="UVR_dom"/>
</dbReference>
<evidence type="ECO:0000313" key="8">
    <source>
        <dbReference type="EMBL" id="SVB66862.1"/>
    </source>
</evidence>
<dbReference type="AlphaFoldDB" id="A0A382FW68"/>
<evidence type="ECO:0000256" key="3">
    <source>
        <dbReference type="ARBA" id="ARBA00022769"/>
    </source>
</evidence>
<dbReference type="InterPro" id="IPR000305">
    <property type="entry name" value="GIY-YIG_endonuc"/>
</dbReference>
<organism evidence="8">
    <name type="scientific">marine metagenome</name>
    <dbReference type="NCBI Taxonomy" id="408172"/>
    <lineage>
        <taxon>unclassified sequences</taxon>
        <taxon>metagenomes</taxon>
        <taxon>ecological metagenomes</taxon>
    </lineage>
</organism>
<dbReference type="PANTHER" id="PTHR30562">
    <property type="entry name" value="UVRC/OXIDOREDUCTASE"/>
    <property type="match status" value="1"/>
</dbReference>
<dbReference type="PANTHER" id="PTHR30562:SF1">
    <property type="entry name" value="UVRABC SYSTEM PROTEIN C"/>
    <property type="match status" value="1"/>
</dbReference>
<evidence type="ECO:0000256" key="2">
    <source>
        <dbReference type="ARBA" id="ARBA00022763"/>
    </source>
</evidence>
<dbReference type="InterPro" id="IPR036876">
    <property type="entry name" value="UVR_dom_sf"/>
</dbReference>
<keyword evidence="3" id="KW-0228">DNA excision</keyword>
<dbReference type="GO" id="GO:0009380">
    <property type="term" value="C:excinuclease repair complex"/>
    <property type="evidence" value="ECO:0007669"/>
    <property type="project" value="TreeGrafter"/>
</dbReference>
<keyword evidence="1" id="KW-0963">Cytoplasm</keyword>
<dbReference type="Gene3D" id="4.10.860.10">
    <property type="entry name" value="UVR domain"/>
    <property type="match status" value="1"/>
</dbReference>
<keyword evidence="2" id="KW-0227">DNA damage</keyword>
<dbReference type="SMART" id="SM00465">
    <property type="entry name" value="GIYc"/>
    <property type="match status" value="1"/>
</dbReference>
<sequence length="216" mass="24893">MIDKKDNVIYVGKARDLRRRVGSYFSGSAKDAKTMALIKLVVDIQITVTQTETEALILENNLIKEHKPRFNVLLRDDKSYPYIHVTTDHDFPRLTSYRGSNKKTGQLFGPYPSASSVREGLNQLQKLFRVRQCDDSYFSNRARPCLQYQIQRCTAPCVGLIAKEEYQRDVAHAMLFLRGRNQAVTDILVKRMEQASQGQAFERAAQYRDQLAELKR</sequence>
<dbReference type="InterPro" id="IPR050066">
    <property type="entry name" value="UvrABC_protein_C"/>
</dbReference>
<dbReference type="GO" id="GO:0006289">
    <property type="term" value="P:nucleotide-excision repair"/>
    <property type="evidence" value="ECO:0007669"/>
    <property type="project" value="InterPro"/>
</dbReference>
<feature type="non-terminal residue" evidence="8">
    <location>
        <position position="216"/>
    </location>
</feature>
<dbReference type="Pfam" id="PF02151">
    <property type="entry name" value="UVR"/>
    <property type="match status" value="1"/>
</dbReference>
<dbReference type="EMBL" id="UINC01052025">
    <property type="protein sequence ID" value="SVB66862.1"/>
    <property type="molecule type" value="Genomic_DNA"/>
</dbReference>
<accession>A0A382FW68</accession>
<dbReference type="GO" id="GO:0004518">
    <property type="term" value="F:nuclease activity"/>
    <property type="evidence" value="ECO:0007669"/>
    <property type="project" value="UniProtKB-KW"/>
</dbReference>
<gene>
    <name evidence="8" type="ORF">METZ01_LOCUS219716</name>
</gene>
<feature type="domain" description="GIY-YIG" evidence="7">
    <location>
        <begin position="1"/>
        <end position="72"/>
    </location>
</feature>
<dbReference type="Gene3D" id="3.40.1440.10">
    <property type="entry name" value="GIY-YIG endonuclease"/>
    <property type="match status" value="1"/>
</dbReference>
<evidence type="ECO:0000256" key="4">
    <source>
        <dbReference type="ARBA" id="ARBA00022881"/>
    </source>
</evidence>
<dbReference type="InterPro" id="IPR047296">
    <property type="entry name" value="GIY-YIG_UvrC_Cho"/>
</dbReference>
<dbReference type="PROSITE" id="PS50164">
    <property type="entry name" value="GIY_YIG"/>
    <property type="match status" value="1"/>
</dbReference>
<dbReference type="FunFam" id="3.40.1440.10:FF:000001">
    <property type="entry name" value="UvrABC system protein C"/>
    <property type="match status" value="1"/>
</dbReference>
<reference evidence="8" key="1">
    <citation type="submission" date="2018-05" db="EMBL/GenBank/DDBJ databases">
        <authorList>
            <person name="Lanie J.A."/>
            <person name="Ng W.-L."/>
            <person name="Kazmierczak K.M."/>
            <person name="Andrzejewski T.M."/>
            <person name="Davidsen T.M."/>
            <person name="Wayne K.J."/>
            <person name="Tettelin H."/>
            <person name="Glass J.I."/>
            <person name="Rusch D."/>
            <person name="Podicherti R."/>
            <person name="Tsui H.-C.T."/>
            <person name="Winkler M.E."/>
        </authorList>
    </citation>
    <scope>NUCLEOTIDE SEQUENCE</scope>
</reference>
<dbReference type="PROSITE" id="PS50151">
    <property type="entry name" value="UVR"/>
    <property type="match status" value="1"/>
</dbReference>
<evidence type="ECO:0000259" key="7">
    <source>
        <dbReference type="PROSITE" id="PS50164"/>
    </source>
</evidence>
<proteinExistence type="predicted"/>
<protein>
    <recommendedName>
        <fullName evidence="9">GIY-YIG domain-containing protein</fullName>
    </recommendedName>
</protein>
<evidence type="ECO:0000256" key="5">
    <source>
        <dbReference type="ARBA" id="ARBA00023204"/>
    </source>
</evidence>
<dbReference type="SUPFAM" id="SSF46600">
    <property type="entry name" value="C-terminal UvrC-binding domain of UvrB"/>
    <property type="match status" value="1"/>
</dbReference>
<dbReference type="Pfam" id="PF01541">
    <property type="entry name" value="GIY-YIG"/>
    <property type="match status" value="1"/>
</dbReference>
<dbReference type="CDD" id="cd10434">
    <property type="entry name" value="GIY-YIG_UvrC_Cho"/>
    <property type="match status" value="1"/>
</dbReference>
<evidence type="ECO:0000256" key="1">
    <source>
        <dbReference type="ARBA" id="ARBA00022490"/>
    </source>
</evidence>
<dbReference type="InterPro" id="IPR035901">
    <property type="entry name" value="GIY-YIG_endonuc_sf"/>
</dbReference>
<evidence type="ECO:0008006" key="9">
    <source>
        <dbReference type="Google" id="ProtNLM"/>
    </source>
</evidence>
<keyword evidence="4" id="KW-0267">Excision nuclease</keyword>
<name>A0A382FW68_9ZZZZ</name>
<feature type="domain" description="UVR" evidence="6">
    <location>
        <begin position="182"/>
        <end position="216"/>
    </location>
</feature>
<dbReference type="SUPFAM" id="SSF82771">
    <property type="entry name" value="GIY-YIG endonuclease"/>
    <property type="match status" value="1"/>
</dbReference>